<comment type="caution">
    <text evidence="2">The sequence shown here is derived from an EMBL/GenBank/DDBJ whole genome shotgun (WGS) entry which is preliminary data.</text>
</comment>
<name>A0ABR3WS80_9PEZI</name>
<feature type="compositionally biased region" description="Polar residues" evidence="1">
    <location>
        <begin position="39"/>
        <end position="53"/>
    </location>
</feature>
<organism evidence="2 3">
    <name type="scientific">Diaporthe australafricana</name>
    <dbReference type="NCBI Taxonomy" id="127596"/>
    <lineage>
        <taxon>Eukaryota</taxon>
        <taxon>Fungi</taxon>
        <taxon>Dikarya</taxon>
        <taxon>Ascomycota</taxon>
        <taxon>Pezizomycotina</taxon>
        <taxon>Sordariomycetes</taxon>
        <taxon>Sordariomycetidae</taxon>
        <taxon>Diaporthales</taxon>
        <taxon>Diaporthaceae</taxon>
        <taxon>Diaporthe</taxon>
    </lineage>
</organism>
<proteinExistence type="predicted"/>
<protein>
    <submittedName>
        <fullName evidence="2">Uncharacterized protein</fullName>
    </submittedName>
</protein>
<sequence>MSQSSQPFWPSPNCRDEEHREPASTPVTNCTCGERTPEQQKQLLTPQSSSSYYRQCRCDVDRSGSTDDGEDDHRELGLPAQPGGSRPGGQQRRYLFYPGVNTRQQQAAAPAPYQSNGSRRRRNQTELLMHHAIAWLGYGEVVPNVSVVTGEPLVPGPVPTHGTRRTGGNQGGDVDDLAVSMSRALTIEVNRRAAEEEKASKCRYR</sequence>
<keyword evidence="3" id="KW-1185">Reference proteome</keyword>
<feature type="compositionally biased region" description="Low complexity" evidence="1">
    <location>
        <begin position="79"/>
        <end position="93"/>
    </location>
</feature>
<evidence type="ECO:0000256" key="1">
    <source>
        <dbReference type="SAM" id="MobiDB-lite"/>
    </source>
</evidence>
<gene>
    <name evidence="2" type="ORF">Daus18300_006784</name>
</gene>
<evidence type="ECO:0000313" key="2">
    <source>
        <dbReference type="EMBL" id="KAL1866322.1"/>
    </source>
</evidence>
<evidence type="ECO:0000313" key="3">
    <source>
        <dbReference type="Proteomes" id="UP001583177"/>
    </source>
</evidence>
<feature type="region of interest" description="Disordered" evidence="1">
    <location>
        <begin position="153"/>
        <end position="173"/>
    </location>
</feature>
<dbReference type="EMBL" id="JAWRVE010000056">
    <property type="protein sequence ID" value="KAL1866322.1"/>
    <property type="molecule type" value="Genomic_DNA"/>
</dbReference>
<feature type="compositionally biased region" description="Basic and acidic residues" evidence="1">
    <location>
        <begin position="56"/>
        <end position="76"/>
    </location>
</feature>
<reference evidence="2 3" key="1">
    <citation type="journal article" date="2024" name="IMA Fungus">
        <title>IMA Genome - F19 : A genome assembly and annotation guide to empower mycologists, including annotated draft genome sequences of Ceratocystis pirilliformis, Diaporthe australafricana, Fusarium ophioides, Paecilomyces lecythidis, and Sporothrix stenoceras.</title>
        <authorList>
            <person name="Aylward J."/>
            <person name="Wilson A.M."/>
            <person name="Visagie C.M."/>
            <person name="Spraker J."/>
            <person name="Barnes I."/>
            <person name="Buitendag C."/>
            <person name="Ceriani C."/>
            <person name="Del Mar Angel L."/>
            <person name="du Plessis D."/>
            <person name="Fuchs T."/>
            <person name="Gasser K."/>
            <person name="Kramer D."/>
            <person name="Li W."/>
            <person name="Munsamy K."/>
            <person name="Piso A."/>
            <person name="Price J.L."/>
            <person name="Sonnekus B."/>
            <person name="Thomas C."/>
            <person name="van der Nest A."/>
            <person name="van Dijk A."/>
            <person name="van Heerden A."/>
            <person name="van Vuuren N."/>
            <person name="Yilmaz N."/>
            <person name="Duong T.A."/>
            <person name="van der Merwe N.A."/>
            <person name="Wingfield M.J."/>
            <person name="Wingfield B.D."/>
        </authorList>
    </citation>
    <scope>NUCLEOTIDE SEQUENCE [LARGE SCALE GENOMIC DNA]</scope>
    <source>
        <strain evidence="2 3">CMW 18300</strain>
    </source>
</reference>
<dbReference type="Proteomes" id="UP001583177">
    <property type="component" value="Unassembled WGS sequence"/>
</dbReference>
<accession>A0ABR3WS80</accession>
<feature type="region of interest" description="Disordered" evidence="1">
    <location>
        <begin position="1"/>
        <end position="93"/>
    </location>
</feature>